<gene>
    <name evidence="6" type="ORF">PCANC_07971</name>
</gene>
<evidence type="ECO:0000313" key="6">
    <source>
        <dbReference type="EMBL" id="PLW42832.1"/>
    </source>
</evidence>
<dbReference type="STRING" id="200324.A0A2N5UYK3"/>
<dbReference type="Proteomes" id="UP000235388">
    <property type="component" value="Unassembled WGS sequence"/>
</dbReference>
<name>A0A2N5UYK3_9BASI</name>
<feature type="compositionally biased region" description="Low complexity" evidence="5">
    <location>
        <begin position="1285"/>
        <end position="1295"/>
    </location>
</feature>
<feature type="compositionally biased region" description="Polar residues" evidence="5">
    <location>
        <begin position="902"/>
        <end position="912"/>
    </location>
</feature>
<feature type="region of interest" description="Disordered" evidence="5">
    <location>
        <begin position="470"/>
        <end position="582"/>
    </location>
</feature>
<comment type="similarity">
    <text evidence="1">Belongs to the WD repeat WDR48 family.</text>
</comment>
<dbReference type="PROSITE" id="PS50082">
    <property type="entry name" value="WD_REPEATS_2"/>
    <property type="match status" value="3"/>
</dbReference>
<evidence type="ECO:0000256" key="1">
    <source>
        <dbReference type="ARBA" id="ARBA00006917"/>
    </source>
</evidence>
<evidence type="ECO:0000256" key="4">
    <source>
        <dbReference type="PROSITE-ProRule" id="PRU00221"/>
    </source>
</evidence>
<feature type="region of interest" description="Disordered" evidence="5">
    <location>
        <begin position="1"/>
        <end position="24"/>
    </location>
</feature>
<dbReference type="Pfam" id="PF00400">
    <property type="entry name" value="WD40"/>
    <property type="match status" value="3"/>
</dbReference>
<comment type="caution">
    <text evidence="6">The sequence shown here is derived from an EMBL/GenBank/DDBJ whole genome shotgun (WGS) entry which is preliminary data.</text>
</comment>
<accession>A0A2N5UYK3</accession>
<dbReference type="SUPFAM" id="SSF50978">
    <property type="entry name" value="WD40 repeat-like"/>
    <property type="match status" value="1"/>
</dbReference>
<feature type="compositionally biased region" description="Low complexity" evidence="5">
    <location>
        <begin position="1021"/>
        <end position="1045"/>
    </location>
</feature>
<feature type="compositionally biased region" description="Pro residues" evidence="5">
    <location>
        <begin position="505"/>
        <end position="519"/>
    </location>
</feature>
<dbReference type="PROSITE" id="PS00678">
    <property type="entry name" value="WD_REPEATS_1"/>
    <property type="match status" value="2"/>
</dbReference>
<sequence>MSTAIATPQANYDQAHQHDPSSSDGVLLLTKKRRLTYILPLHLSSTAGRLKLPGKKDWVDSFSCSTSPGFHHSTLILPVRSDDADHKPVSQPPSPSPSASASHEDHYYHHDYHPTHSLGINSLAIDLTTPIKHIDKPNGILYSAGRDGLIAAWELNLPTKLCTHSTGQQHPRFQVDPIQLHQRPPTTFRQCIQSHTDWCNDILLCNQNQTLISASSDRTVKAWSPHSPQNSLCPTTIGTHQDYVKCLTHSPFCAWVASAGLDRRILLWDTNESRPNPLVKFSENLVGTSIYSLTTTPTGQLLAAGSPAQAISLYDPRLSSQVAKLVGHTDNVRSILLSEDGSRLLSASSDATVKMWDVRIQRCLHTFSHHSTSVWALHSQHPRLEMFHSGDRAGWLCKVDLEACADFREGECVVLGQAGRREHLTPNALNAPHQGIAKIVALDDAFVWTATGSSTVERWKDIPTRIQRRQAASLIHSAQDSLHSPPPDSKLTSSRATFDSNYSPPQSPHQPPQLAPHPCSPQSVSLNVDTSSSSQSSSVVHHPPLSSDPAHDPLPPSSTSITQSSPQFSSNTHLPSHVQPDELDGVPLEALVPLFSQFDHLLHHPESQDPESTTIHSPNSVVSDPNLHKAGLNYFTHSSMSTVSLRPPTFYGLEPIKILSPLTLETKLDNLHTPTVINPHPHTPTVINPHPHTPTVINPHPRPSITTTSAWKLYITRDSAAEAVPLRDSPDDTITGCSGLTKSELLNDGRHAITIDTMGRIALWDIISCSCKGVFDPDDLERKFDSGSSVGSSRSLSKSNPSELLKLVKERIEGQATVGTWCTVEIQTGLLAVHLDENRCFDGEVYADEAGLSEEVLGQMKEDHRISLGKWIISNLFEGFVKHQTRLRLQNEVTAKVPNAHDATSPTNTIQSGGEVDSDEQKTSDERSEFSYSHHLAGKPFVPRTPGMTIALATTALTPAILPDLKTVVGSNWATKNNQHGGDSASHHHDYFSLPRLVETDEEQLADGGVTPGGLDSCTDASSSYSSSLNPLPSPRRASPALASNDGFSNGQLAESSAASWTSTATTSSSAVQPNSANIFSRFRSLGRGQKRRNSQDQNAPPVISNPIPYREDGDQAEQDAQKRILAEKTKVQQAHMVQSILSQPFQPCGEVDAPKLTLPPETTILISEEEPESGAWEVSYRGLVSTTHLDIDILMNVLPGWLLGFLHGNRVSAKEGGGAIKVTFVLQPEDGKDIVGLPELPNGNARLTASRVLRMKKVAAYVFQKLESSAPKHDDQHEPPPPSSSSSSKTPSESAYQHKSHKANSKSIGSAASTGSSATTTSNTNHHHHQHHQHHHHSNHHRHHNRETLDHQPHATNGEVTPTSASPHPYPQAHQPPLDETQIVLSCNGKLLPRSLTLGVVKQWVWARPGDVVIHYRRDTLALPT</sequence>
<dbReference type="InterPro" id="IPR015943">
    <property type="entry name" value="WD40/YVTN_repeat-like_dom_sf"/>
</dbReference>
<keyword evidence="3" id="KW-0677">Repeat</keyword>
<dbReference type="PRINTS" id="PR00320">
    <property type="entry name" value="GPROTEINBRPT"/>
</dbReference>
<dbReference type="GO" id="GO:0043130">
    <property type="term" value="F:ubiquitin binding"/>
    <property type="evidence" value="ECO:0007669"/>
    <property type="project" value="TreeGrafter"/>
</dbReference>
<dbReference type="InterPro" id="IPR051246">
    <property type="entry name" value="WDR48"/>
</dbReference>
<evidence type="ECO:0000313" key="7">
    <source>
        <dbReference type="Proteomes" id="UP000235388"/>
    </source>
</evidence>
<dbReference type="Pfam" id="PF11816">
    <property type="entry name" value="DUF3337"/>
    <property type="match status" value="1"/>
</dbReference>
<dbReference type="Gene3D" id="2.130.10.10">
    <property type="entry name" value="YVTN repeat-like/Quinoprotein amine dehydrogenase"/>
    <property type="match status" value="2"/>
</dbReference>
<feature type="compositionally biased region" description="Polar residues" evidence="5">
    <location>
        <begin position="1"/>
        <end position="14"/>
    </location>
</feature>
<feature type="compositionally biased region" description="Low complexity" evidence="5">
    <location>
        <begin position="522"/>
        <end position="548"/>
    </location>
</feature>
<feature type="compositionally biased region" description="Low complexity" evidence="5">
    <location>
        <begin position="1306"/>
        <end position="1325"/>
    </location>
</feature>
<organism evidence="6 7">
    <name type="scientific">Puccinia coronata f. sp. avenae</name>
    <dbReference type="NCBI Taxonomy" id="200324"/>
    <lineage>
        <taxon>Eukaryota</taxon>
        <taxon>Fungi</taxon>
        <taxon>Dikarya</taxon>
        <taxon>Basidiomycota</taxon>
        <taxon>Pucciniomycotina</taxon>
        <taxon>Pucciniomycetes</taxon>
        <taxon>Pucciniales</taxon>
        <taxon>Pucciniaceae</taxon>
        <taxon>Puccinia</taxon>
    </lineage>
</organism>
<feature type="compositionally biased region" description="Basic residues" evidence="5">
    <location>
        <begin position="1326"/>
        <end position="1346"/>
    </location>
</feature>
<feature type="compositionally biased region" description="Low complexity" evidence="5">
    <location>
        <begin position="557"/>
        <end position="570"/>
    </location>
</feature>
<dbReference type="InterPro" id="IPR020472">
    <property type="entry name" value="WD40_PAC1"/>
</dbReference>
<feature type="repeat" description="WD" evidence="4">
    <location>
        <begin position="237"/>
        <end position="278"/>
    </location>
</feature>
<dbReference type="PROSITE" id="PS50294">
    <property type="entry name" value="WD_REPEATS_REGION"/>
    <property type="match status" value="1"/>
</dbReference>
<feature type="region of interest" description="Disordered" evidence="5">
    <location>
        <begin position="1006"/>
        <end position="1052"/>
    </location>
</feature>
<feature type="repeat" description="WD" evidence="4">
    <location>
        <begin position="192"/>
        <end position="224"/>
    </location>
</feature>
<dbReference type="EMBL" id="PGCJ01000154">
    <property type="protein sequence ID" value="PLW42832.1"/>
    <property type="molecule type" value="Genomic_DNA"/>
</dbReference>
<feature type="region of interest" description="Disordered" evidence="5">
    <location>
        <begin position="82"/>
        <end position="104"/>
    </location>
</feature>
<feature type="repeat" description="WD" evidence="4">
    <location>
        <begin position="325"/>
        <end position="366"/>
    </location>
</feature>
<dbReference type="PANTHER" id="PTHR19862">
    <property type="entry name" value="WD REPEAT-CONTAINING PROTEIN 48"/>
    <property type="match status" value="1"/>
</dbReference>
<dbReference type="InterPro" id="IPR021772">
    <property type="entry name" value="WDR48/Bun107"/>
</dbReference>
<reference evidence="6 7" key="1">
    <citation type="submission" date="2017-11" db="EMBL/GenBank/DDBJ databases">
        <title>De novo assembly and phasing of dikaryotic genomes from two isolates of Puccinia coronata f. sp. avenae, the causal agent of oat crown rust.</title>
        <authorList>
            <person name="Miller M.E."/>
            <person name="Zhang Y."/>
            <person name="Omidvar V."/>
            <person name="Sperschneider J."/>
            <person name="Schwessinger B."/>
            <person name="Raley C."/>
            <person name="Palmer J.M."/>
            <person name="Garnica D."/>
            <person name="Upadhyaya N."/>
            <person name="Rathjen J."/>
            <person name="Taylor J.M."/>
            <person name="Park R.F."/>
            <person name="Dodds P.N."/>
            <person name="Hirsch C.D."/>
            <person name="Kianian S.F."/>
            <person name="Figueroa M."/>
        </authorList>
    </citation>
    <scope>NUCLEOTIDE SEQUENCE [LARGE SCALE GENOMIC DNA]</scope>
    <source>
        <strain evidence="6">12NC29</strain>
    </source>
</reference>
<evidence type="ECO:0000256" key="2">
    <source>
        <dbReference type="ARBA" id="ARBA00022574"/>
    </source>
</evidence>
<keyword evidence="7" id="KW-1185">Reference proteome</keyword>
<proteinExistence type="inferred from homology"/>
<dbReference type="GO" id="GO:0000724">
    <property type="term" value="P:double-strand break repair via homologous recombination"/>
    <property type="evidence" value="ECO:0007669"/>
    <property type="project" value="TreeGrafter"/>
</dbReference>
<feature type="compositionally biased region" description="Polar residues" evidence="5">
    <location>
        <begin position="1355"/>
        <end position="1367"/>
    </location>
</feature>
<dbReference type="OrthoDB" id="2421129at2759"/>
<dbReference type="SMART" id="SM00320">
    <property type="entry name" value="WD40"/>
    <property type="match status" value="5"/>
</dbReference>
<dbReference type="PANTHER" id="PTHR19862:SF14">
    <property type="entry name" value="WD REPEAT-CONTAINING PROTEIN 48"/>
    <property type="match status" value="1"/>
</dbReference>
<evidence type="ECO:0000256" key="5">
    <source>
        <dbReference type="SAM" id="MobiDB-lite"/>
    </source>
</evidence>
<dbReference type="InterPro" id="IPR019775">
    <property type="entry name" value="WD40_repeat_CS"/>
</dbReference>
<evidence type="ECO:0000256" key="3">
    <source>
        <dbReference type="ARBA" id="ARBA00022737"/>
    </source>
</evidence>
<dbReference type="InterPro" id="IPR001680">
    <property type="entry name" value="WD40_rpt"/>
</dbReference>
<protein>
    <submittedName>
        <fullName evidence="6">Uncharacterized protein</fullName>
    </submittedName>
</protein>
<keyword evidence="2 4" id="KW-0853">WD repeat</keyword>
<feature type="region of interest" description="Disordered" evidence="5">
    <location>
        <begin position="897"/>
        <end position="932"/>
    </location>
</feature>
<feature type="region of interest" description="Disordered" evidence="5">
    <location>
        <begin position="1087"/>
        <end position="1119"/>
    </location>
</feature>
<feature type="compositionally biased region" description="Basic and acidic residues" evidence="5">
    <location>
        <begin position="1110"/>
        <end position="1119"/>
    </location>
</feature>
<feature type="region of interest" description="Disordered" evidence="5">
    <location>
        <begin position="1269"/>
        <end position="1377"/>
    </location>
</feature>
<dbReference type="InterPro" id="IPR036322">
    <property type="entry name" value="WD40_repeat_dom_sf"/>
</dbReference>
<feature type="compositionally biased region" description="Polar residues" evidence="5">
    <location>
        <begin position="490"/>
        <end position="502"/>
    </location>
</feature>
<feature type="compositionally biased region" description="Basic and acidic residues" evidence="5">
    <location>
        <begin position="919"/>
        <end position="929"/>
    </location>
</feature>